<dbReference type="PANTHER" id="PTHR33988:SF3">
    <property type="entry name" value="ENDORIBONUCLEASE TOXIN CHPB-RELATED"/>
    <property type="match status" value="1"/>
</dbReference>
<dbReference type="GO" id="GO:0004521">
    <property type="term" value="F:RNA endonuclease activity"/>
    <property type="evidence" value="ECO:0007669"/>
    <property type="project" value="TreeGrafter"/>
</dbReference>
<dbReference type="Pfam" id="PF02452">
    <property type="entry name" value="PemK_toxin"/>
    <property type="match status" value="1"/>
</dbReference>
<dbReference type="PANTHER" id="PTHR33988">
    <property type="entry name" value="ENDORIBONUCLEASE MAZF-RELATED"/>
    <property type="match status" value="1"/>
</dbReference>
<organism evidence="1 2">
    <name type="scientific">Malaciobacter marinus</name>
    <dbReference type="NCBI Taxonomy" id="505249"/>
    <lineage>
        <taxon>Bacteria</taxon>
        <taxon>Pseudomonadati</taxon>
        <taxon>Campylobacterota</taxon>
        <taxon>Epsilonproteobacteria</taxon>
        <taxon>Campylobacterales</taxon>
        <taxon>Arcobacteraceae</taxon>
        <taxon>Malaciobacter</taxon>
    </lineage>
</organism>
<dbReference type="InterPro" id="IPR011067">
    <property type="entry name" value="Plasmid_toxin/cell-grow_inhib"/>
</dbReference>
<dbReference type="GO" id="GO:0016075">
    <property type="term" value="P:rRNA catabolic process"/>
    <property type="evidence" value="ECO:0007669"/>
    <property type="project" value="TreeGrafter"/>
</dbReference>
<sequence>MVKNYIPKKGDLVILTFDPQAGHKRVTPQERGPRGRRPALIISNEAFNKALGLAIACPITNTNKDFPFHVKVKSKNLTGFIMTEQIKSIDFNARKVKFVEKVDEETLNKVLGITKSVIF</sequence>
<evidence type="ECO:0000313" key="1">
    <source>
        <dbReference type="EMBL" id="PPK59875.1"/>
    </source>
</evidence>
<dbReference type="GO" id="GO:0003677">
    <property type="term" value="F:DNA binding"/>
    <property type="evidence" value="ECO:0007669"/>
    <property type="project" value="InterPro"/>
</dbReference>
<dbReference type="SUPFAM" id="SSF50118">
    <property type="entry name" value="Cell growth inhibitor/plasmid maintenance toxic component"/>
    <property type="match status" value="1"/>
</dbReference>
<evidence type="ECO:0000313" key="2">
    <source>
        <dbReference type="Proteomes" id="UP000239861"/>
    </source>
</evidence>
<reference evidence="1 2" key="1">
    <citation type="submission" date="2018-02" db="EMBL/GenBank/DDBJ databases">
        <title>Subsurface microbial communities from deep shales in Ohio and West Virginia, USA.</title>
        <authorList>
            <person name="Wrighton K."/>
        </authorList>
    </citation>
    <scope>NUCLEOTIDE SEQUENCE [LARGE SCALE GENOMIC DNA]</scope>
    <source>
        <strain evidence="1 2">MARC-MIP3H16</strain>
    </source>
</reference>
<proteinExistence type="predicted"/>
<name>A0AB36ZV49_9BACT</name>
<dbReference type="InterPro" id="IPR003477">
    <property type="entry name" value="PemK-like"/>
</dbReference>
<protein>
    <submittedName>
        <fullName evidence="1">mRNA interferase MazF</fullName>
    </submittedName>
</protein>
<dbReference type="Proteomes" id="UP000239861">
    <property type="component" value="Unassembled WGS sequence"/>
</dbReference>
<gene>
    <name evidence="1" type="ORF">B0F89_13031</name>
</gene>
<dbReference type="GO" id="GO:0006402">
    <property type="term" value="P:mRNA catabolic process"/>
    <property type="evidence" value="ECO:0007669"/>
    <property type="project" value="TreeGrafter"/>
</dbReference>
<dbReference type="EMBL" id="PTIW01000030">
    <property type="protein sequence ID" value="PPK59875.1"/>
    <property type="molecule type" value="Genomic_DNA"/>
</dbReference>
<dbReference type="Gene3D" id="2.30.30.110">
    <property type="match status" value="1"/>
</dbReference>
<dbReference type="AlphaFoldDB" id="A0AB36ZV49"/>
<comment type="caution">
    <text evidence="1">The sequence shown here is derived from an EMBL/GenBank/DDBJ whole genome shotgun (WGS) entry which is preliminary data.</text>
</comment>
<dbReference type="RefSeq" id="WP_104412642.1">
    <property type="nucleotide sequence ID" value="NZ_PTIW01000030.1"/>
</dbReference>
<accession>A0AB36ZV49</accession>